<dbReference type="Pfam" id="PF06429">
    <property type="entry name" value="Flg_bbr_C"/>
    <property type="match status" value="1"/>
</dbReference>
<comment type="subcellular location">
    <subcellularLocation>
        <location evidence="2">Bacterial flagellum basal body</location>
    </subcellularLocation>
</comment>
<dbReference type="Pfam" id="PF00460">
    <property type="entry name" value="Flg_bb_rod"/>
    <property type="match status" value="1"/>
</dbReference>
<comment type="similarity">
    <text evidence="1 2">Belongs to the flagella basal body rod proteins family.</text>
</comment>
<dbReference type="GO" id="GO:0009425">
    <property type="term" value="C:bacterial-type flagellum basal body"/>
    <property type="evidence" value="ECO:0007669"/>
    <property type="project" value="UniProtKB-SubCell"/>
</dbReference>
<dbReference type="RefSeq" id="WP_068726561.1">
    <property type="nucleotide sequence ID" value="NZ_LSKU01000001.1"/>
</dbReference>
<accession>A0A135L6H6</accession>
<dbReference type="Proteomes" id="UP000070352">
    <property type="component" value="Unassembled WGS sequence"/>
</dbReference>
<name>A0A135L6H6_9BACI</name>
<feature type="domain" description="Flagellar hook protein FlgE/F/G-like D1" evidence="5">
    <location>
        <begin position="112"/>
        <end position="169"/>
    </location>
</feature>
<dbReference type="STRING" id="1413211.U473_11790"/>
<gene>
    <name evidence="6" type="ORF">U473_11790</name>
</gene>
<dbReference type="AlphaFoldDB" id="A0A135L6H6"/>
<evidence type="ECO:0000259" key="4">
    <source>
        <dbReference type="Pfam" id="PF06429"/>
    </source>
</evidence>
<protein>
    <submittedName>
        <fullName evidence="6">Uncharacterized protein</fullName>
    </submittedName>
</protein>
<dbReference type="InterPro" id="IPR037925">
    <property type="entry name" value="FlgE/F/G-like"/>
</dbReference>
<dbReference type="PANTHER" id="PTHR30435">
    <property type="entry name" value="FLAGELLAR PROTEIN"/>
    <property type="match status" value="1"/>
</dbReference>
<reference evidence="6 7" key="1">
    <citation type="submission" date="2016-02" db="EMBL/GenBank/DDBJ databases">
        <title>Draft Genome for Tepidibacillus decaturensis nov. sp. Strain Z9, an Anaerobic, Moderately Thermophilic and Heterotrophic Bacterium from Deep Subsurface of the Illinois Basin, USA.</title>
        <authorList>
            <person name="Dong Y."/>
            <person name="Chang J.Y."/>
            <person name="Sanford R."/>
            <person name="Fouke B.W."/>
        </authorList>
    </citation>
    <scope>NUCLEOTIDE SEQUENCE [LARGE SCALE GENOMIC DNA]</scope>
    <source>
        <strain evidence="6 7">Z9</strain>
    </source>
</reference>
<dbReference type="InterPro" id="IPR001444">
    <property type="entry name" value="Flag_bb_rod_N"/>
</dbReference>
<dbReference type="PANTHER" id="PTHR30435:SF19">
    <property type="entry name" value="FLAGELLAR BASAL-BODY ROD PROTEIN FLGG"/>
    <property type="match status" value="1"/>
</dbReference>
<dbReference type="OrthoDB" id="9804559at2"/>
<keyword evidence="2" id="KW-0975">Bacterial flagellum</keyword>
<dbReference type="InterPro" id="IPR010930">
    <property type="entry name" value="Flg_bb/hook_C_dom"/>
</dbReference>
<dbReference type="SUPFAM" id="SSF117143">
    <property type="entry name" value="Flagellar hook protein flgE"/>
    <property type="match status" value="1"/>
</dbReference>
<dbReference type="PROSITE" id="PS00588">
    <property type="entry name" value="FLAGELLA_BB_ROD"/>
    <property type="match status" value="1"/>
</dbReference>
<evidence type="ECO:0000259" key="5">
    <source>
        <dbReference type="Pfam" id="PF22692"/>
    </source>
</evidence>
<sequence>MIRGLYTAAAGMLTQQKRQDILTNNLANINTPGYKQDQAMMRSFPEVFLQAIQEPFAANKQIGSIHQGVFIEESVPIFTQGDLIETNDPYHLAIIDQDLPIDPTTGLKPSLFFTAVDGKGNRFYTRSGVFTEDAAGQLVTPEGYLILDDLGFPIQVNGRTFKVDEKGLMTFSDGEQIRIGLSVINDPKQLLKQGNNMYRLNDNNNPPMVDPNGNYQIQQGKIERANVDPSQTMVDMLTALRLYEANQKVIQSLDRTLEKAANEIGRV</sequence>
<dbReference type="InterPro" id="IPR020013">
    <property type="entry name" value="Flagellar_FlgE/F/G"/>
</dbReference>
<evidence type="ECO:0000256" key="2">
    <source>
        <dbReference type="RuleBase" id="RU362116"/>
    </source>
</evidence>
<evidence type="ECO:0000313" key="7">
    <source>
        <dbReference type="Proteomes" id="UP000070352"/>
    </source>
</evidence>
<dbReference type="NCBIfam" id="TIGR03506">
    <property type="entry name" value="FlgEFG_subfam"/>
    <property type="match status" value="1"/>
</dbReference>
<evidence type="ECO:0000256" key="1">
    <source>
        <dbReference type="ARBA" id="ARBA00009677"/>
    </source>
</evidence>
<dbReference type="InterPro" id="IPR053967">
    <property type="entry name" value="LlgE_F_G-like_D1"/>
</dbReference>
<dbReference type="Pfam" id="PF22692">
    <property type="entry name" value="LlgE_F_G_D1"/>
    <property type="match status" value="1"/>
</dbReference>
<keyword evidence="7" id="KW-1185">Reference proteome</keyword>
<dbReference type="GO" id="GO:0071978">
    <property type="term" value="P:bacterial-type flagellum-dependent swarming motility"/>
    <property type="evidence" value="ECO:0007669"/>
    <property type="project" value="TreeGrafter"/>
</dbReference>
<comment type="caution">
    <text evidence="6">The sequence shown here is derived from an EMBL/GenBank/DDBJ whole genome shotgun (WGS) entry which is preliminary data.</text>
</comment>
<feature type="domain" description="Flagellar basal-body/hook protein C-terminal" evidence="4">
    <location>
        <begin position="218"/>
        <end position="262"/>
    </location>
</feature>
<dbReference type="InterPro" id="IPR019776">
    <property type="entry name" value="Flagellar_basal_body_rod_CS"/>
</dbReference>
<organism evidence="6 7">
    <name type="scientific">Tepidibacillus decaturensis</name>
    <dbReference type="NCBI Taxonomy" id="1413211"/>
    <lineage>
        <taxon>Bacteria</taxon>
        <taxon>Bacillati</taxon>
        <taxon>Bacillota</taxon>
        <taxon>Bacilli</taxon>
        <taxon>Bacillales</taxon>
        <taxon>Bacillaceae</taxon>
        <taxon>Tepidibacillus</taxon>
    </lineage>
</organism>
<dbReference type="EMBL" id="LSKU01000001">
    <property type="protein sequence ID" value="KXG44624.1"/>
    <property type="molecule type" value="Genomic_DNA"/>
</dbReference>
<evidence type="ECO:0000313" key="6">
    <source>
        <dbReference type="EMBL" id="KXG44624.1"/>
    </source>
</evidence>
<feature type="domain" description="Flagellar basal body rod protein N-terminal" evidence="3">
    <location>
        <begin position="5"/>
        <end position="35"/>
    </location>
</feature>
<evidence type="ECO:0000259" key="3">
    <source>
        <dbReference type="Pfam" id="PF00460"/>
    </source>
</evidence>
<proteinExistence type="inferred from homology"/>